<keyword evidence="1" id="KW-1133">Transmembrane helix</keyword>
<feature type="transmembrane region" description="Helical" evidence="1">
    <location>
        <begin position="41"/>
        <end position="61"/>
    </location>
</feature>
<name>A0A381ZCK3_9ZZZZ</name>
<dbReference type="EMBL" id="UINC01020808">
    <property type="protein sequence ID" value="SVA87006.1"/>
    <property type="molecule type" value="Genomic_DNA"/>
</dbReference>
<dbReference type="AlphaFoldDB" id="A0A381ZCK3"/>
<organism evidence="2">
    <name type="scientific">marine metagenome</name>
    <dbReference type="NCBI Taxonomy" id="408172"/>
    <lineage>
        <taxon>unclassified sequences</taxon>
        <taxon>metagenomes</taxon>
        <taxon>ecological metagenomes</taxon>
    </lineage>
</organism>
<feature type="transmembrane region" description="Helical" evidence="1">
    <location>
        <begin position="12"/>
        <end position="29"/>
    </location>
</feature>
<keyword evidence="1" id="KW-0472">Membrane</keyword>
<feature type="non-terminal residue" evidence="2">
    <location>
        <position position="63"/>
    </location>
</feature>
<feature type="non-terminal residue" evidence="2">
    <location>
        <position position="1"/>
    </location>
</feature>
<keyword evidence="1" id="KW-0812">Transmembrane</keyword>
<evidence type="ECO:0000313" key="2">
    <source>
        <dbReference type="EMBL" id="SVA87006.1"/>
    </source>
</evidence>
<sequence>VKIPVSASRLEGFALAGTLVVAAMLRGWGVTERGLFTDDEGFYVGGVKTYSAVFAYLWAYLTG</sequence>
<protein>
    <submittedName>
        <fullName evidence="2">Uncharacterized protein</fullName>
    </submittedName>
</protein>
<proteinExistence type="predicted"/>
<reference evidence="2" key="1">
    <citation type="submission" date="2018-05" db="EMBL/GenBank/DDBJ databases">
        <authorList>
            <person name="Lanie J.A."/>
            <person name="Ng W.-L."/>
            <person name="Kazmierczak K.M."/>
            <person name="Andrzejewski T.M."/>
            <person name="Davidsen T.M."/>
            <person name="Wayne K.J."/>
            <person name="Tettelin H."/>
            <person name="Glass J.I."/>
            <person name="Rusch D."/>
            <person name="Podicherti R."/>
            <person name="Tsui H.-C.T."/>
            <person name="Winkler M.E."/>
        </authorList>
    </citation>
    <scope>NUCLEOTIDE SEQUENCE</scope>
</reference>
<gene>
    <name evidence="2" type="ORF">METZ01_LOCUS139860</name>
</gene>
<evidence type="ECO:0000256" key="1">
    <source>
        <dbReference type="SAM" id="Phobius"/>
    </source>
</evidence>
<accession>A0A381ZCK3</accession>